<evidence type="ECO:0000256" key="1">
    <source>
        <dbReference type="ARBA" id="ARBA00010613"/>
    </source>
</evidence>
<gene>
    <name evidence="4" type="ORF">GbCGDNIH9_0330</name>
</gene>
<dbReference type="Pfam" id="PF00795">
    <property type="entry name" value="CN_hydrolase"/>
    <property type="match status" value="1"/>
</dbReference>
<name>A0AAC9KCL4_9PROT</name>
<dbReference type="PANTHER" id="PTHR23088:SF27">
    <property type="entry name" value="DEAMINATED GLUTATHIONE AMIDASE"/>
    <property type="match status" value="1"/>
</dbReference>
<feature type="domain" description="CN hydrolase" evidence="3">
    <location>
        <begin position="1"/>
        <end position="262"/>
    </location>
</feature>
<keyword evidence="2 4" id="KW-0378">Hydrolase</keyword>
<dbReference type="Proteomes" id="UP000182373">
    <property type="component" value="Chromosome"/>
</dbReference>
<organism evidence="4 5">
    <name type="scientific">Granulibacter bethesdensis</name>
    <dbReference type="NCBI Taxonomy" id="364410"/>
    <lineage>
        <taxon>Bacteria</taxon>
        <taxon>Pseudomonadati</taxon>
        <taxon>Pseudomonadota</taxon>
        <taxon>Alphaproteobacteria</taxon>
        <taxon>Acetobacterales</taxon>
        <taxon>Acetobacteraceae</taxon>
        <taxon>Granulibacter</taxon>
    </lineage>
</organism>
<dbReference type="InterPro" id="IPR003010">
    <property type="entry name" value="C-N_Hydrolase"/>
</dbReference>
<dbReference type="GO" id="GO:0016811">
    <property type="term" value="F:hydrolase activity, acting on carbon-nitrogen (but not peptide) bonds, in linear amides"/>
    <property type="evidence" value="ECO:0007669"/>
    <property type="project" value="InterPro"/>
</dbReference>
<evidence type="ECO:0000313" key="5">
    <source>
        <dbReference type="Proteomes" id="UP000182373"/>
    </source>
</evidence>
<comment type="similarity">
    <text evidence="1">Belongs to the carbon-nitrogen hydrolase superfamily. NIT1/NIT2 family.</text>
</comment>
<dbReference type="PANTHER" id="PTHR23088">
    <property type="entry name" value="NITRILASE-RELATED"/>
    <property type="match status" value="1"/>
</dbReference>
<evidence type="ECO:0000256" key="2">
    <source>
        <dbReference type="ARBA" id="ARBA00022801"/>
    </source>
</evidence>
<accession>A0AAC9KCL4</accession>
<protein>
    <submittedName>
        <fullName evidence="4">Carbon-nitrogen hydrolase</fullName>
    </submittedName>
</protein>
<proteinExistence type="inferred from homology"/>
<dbReference type="RefSeq" id="WP_072571866.1">
    <property type="nucleotide sequence ID" value="NZ_CP018191.1"/>
</dbReference>
<sequence>MRITVIQMNPGHDRAANIAQAATLIEAAVAAERPEMVLLPEMWACLGGERVDKFAQAEYLPAPGSDAEAGPAYAFLRDTARRHGIYLHGGSIGERDPAGSEERLFNTTLAFNPEGQELARYRKIHLFDVQTSDGVGYLESATYGAGREIVTYRAGPLTVGCAICYDVRFPELFLALRRQGADLIMLPAAFTLLTGKDHWETLIRARAIETQCWLAASGTYGRHEEKGEPRFTYGNSMIADPWGMVVARVSDGMGWATTRIDTALSARVRQSMPVLTHRVLA</sequence>
<dbReference type="InterPro" id="IPR036526">
    <property type="entry name" value="C-N_Hydrolase_sf"/>
</dbReference>
<dbReference type="SUPFAM" id="SSF56317">
    <property type="entry name" value="Carbon-nitrogen hydrolase"/>
    <property type="match status" value="1"/>
</dbReference>
<dbReference type="InterPro" id="IPR045254">
    <property type="entry name" value="Nit1/2_C-N_Hydrolase"/>
</dbReference>
<dbReference type="PROSITE" id="PS01227">
    <property type="entry name" value="UPF0012"/>
    <property type="match status" value="1"/>
</dbReference>
<dbReference type="EMBL" id="CP018191">
    <property type="protein sequence ID" value="APH53558.1"/>
    <property type="molecule type" value="Genomic_DNA"/>
</dbReference>
<dbReference type="CDD" id="cd07572">
    <property type="entry name" value="nit"/>
    <property type="match status" value="1"/>
</dbReference>
<reference evidence="5" key="1">
    <citation type="submission" date="2016-11" db="EMBL/GenBank/DDBJ databases">
        <title>Comparative genomic and phenotypic analysis of Granulibacter bethesdensis clinical isolates from patients with chronic granulomatous disease.</title>
        <authorList>
            <person name="Zarember K.A."/>
            <person name="Porcella S.F."/>
            <person name="Chu J."/>
            <person name="Ding L."/>
            <person name="Dahlstrom E."/>
            <person name="Barbian K."/>
            <person name="Martens C."/>
            <person name="Sykora L."/>
            <person name="Kramer S."/>
            <person name="Pettinato A.M."/>
            <person name="Hong H."/>
            <person name="Wald G."/>
            <person name="Berg L.J."/>
            <person name="Rogge L.S."/>
            <person name="Greenberg D.E."/>
            <person name="Falcone E.L."/>
            <person name="Neves J.F."/>
            <person name="Simoes M.J."/>
            <person name="Casal M."/>
            <person name="Rodriguez-Lopez F.C."/>
            <person name="Zelazny A."/>
            <person name="Gallin J.I."/>
            <person name="Holland S.M."/>
        </authorList>
    </citation>
    <scope>NUCLEOTIDE SEQUENCE [LARGE SCALE GENOMIC DNA]</scope>
    <source>
        <strain evidence="5">NIH9.1</strain>
    </source>
</reference>
<dbReference type="PROSITE" id="PS50263">
    <property type="entry name" value="CN_HYDROLASE"/>
    <property type="match status" value="1"/>
</dbReference>
<evidence type="ECO:0000313" key="4">
    <source>
        <dbReference type="EMBL" id="APH53558.1"/>
    </source>
</evidence>
<dbReference type="AlphaFoldDB" id="A0AAC9KCL4"/>
<evidence type="ECO:0000259" key="3">
    <source>
        <dbReference type="PROSITE" id="PS50263"/>
    </source>
</evidence>
<dbReference type="Gene3D" id="3.60.110.10">
    <property type="entry name" value="Carbon-nitrogen hydrolase"/>
    <property type="match status" value="1"/>
</dbReference>
<dbReference type="InterPro" id="IPR001110">
    <property type="entry name" value="UPF0012_CS"/>
</dbReference>